<protein>
    <submittedName>
        <fullName evidence="9">Phosphatase PAP2 family protein</fullName>
    </submittedName>
</protein>
<dbReference type="PANTHER" id="PTHR14969:SF62">
    <property type="entry name" value="DECAPRENYLPHOSPHORYL-5-PHOSPHORIBOSE PHOSPHATASE RV3807C-RELATED"/>
    <property type="match status" value="1"/>
</dbReference>
<dbReference type="GO" id="GO:0005886">
    <property type="term" value="C:plasma membrane"/>
    <property type="evidence" value="ECO:0007669"/>
    <property type="project" value="UniProtKB-SubCell"/>
</dbReference>
<evidence type="ECO:0000256" key="2">
    <source>
        <dbReference type="ARBA" id="ARBA00022475"/>
    </source>
</evidence>
<organism evidence="9">
    <name type="scientific">Kitasatospora camelliae</name>
    <dbReference type="NCBI Taxonomy" id="3156397"/>
    <lineage>
        <taxon>Bacteria</taxon>
        <taxon>Bacillati</taxon>
        <taxon>Actinomycetota</taxon>
        <taxon>Actinomycetes</taxon>
        <taxon>Kitasatosporales</taxon>
        <taxon>Streptomycetaceae</taxon>
        <taxon>Kitasatospora</taxon>
    </lineage>
</organism>
<evidence type="ECO:0000256" key="4">
    <source>
        <dbReference type="ARBA" id="ARBA00022801"/>
    </source>
</evidence>
<evidence type="ECO:0000256" key="5">
    <source>
        <dbReference type="ARBA" id="ARBA00022989"/>
    </source>
</evidence>
<proteinExistence type="predicted"/>
<dbReference type="RefSeq" id="WP_354642749.1">
    <property type="nucleotide sequence ID" value="NZ_CP159872.1"/>
</dbReference>
<evidence type="ECO:0000256" key="3">
    <source>
        <dbReference type="ARBA" id="ARBA00022692"/>
    </source>
</evidence>
<keyword evidence="5 7" id="KW-1133">Transmembrane helix</keyword>
<dbReference type="AlphaFoldDB" id="A0AAU8K3A0"/>
<evidence type="ECO:0000256" key="1">
    <source>
        <dbReference type="ARBA" id="ARBA00004651"/>
    </source>
</evidence>
<evidence type="ECO:0000256" key="6">
    <source>
        <dbReference type="ARBA" id="ARBA00023136"/>
    </source>
</evidence>
<accession>A0AAU8K3A0</accession>
<dbReference type="PANTHER" id="PTHR14969">
    <property type="entry name" value="SPHINGOSINE-1-PHOSPHATE PHOSPHOHYDROLASE"/>
    <property type="match status" value="1"/>
</dbReference>
<dbReference type="Gene3D" id="1.20.144.10">
    <property type="entry name" value="Phosphatidic acid phosphatase type 2/haloperoxidase"/>
    <property type="match status" value="1"/>
</dbReference>
<evidence type="ECO:0000259" key="8">
    <source>
        <dbReference type="SMART" id="SM00014"/>
    </source>
</evidence>
<keyword evidence="6 7" id="KW-0472">Membrane</keyword>
<keyword evidence="4" id="KW-0378">Hydrolase</keyword>
<dbReference type="Pfam" id="PF01569">
    <property type="entry name" value="PAP2"/>
    <property type="match status" value="1"/>
</dbReference>
<feature type="domain" description="Phosphatidic acid phosphatase type 2/haloperoxidase" evidence="8">
    <location>
        <begin position="65"/>
        <end position="180"/>
    </location>
</feature>
<dbReference type="SUPFAM" id="SSF48317">
    <property type="entry name" value="Acid phosphatase/Vanadium-dependent haloperoxidase"/>
    <property type="match status" value="1"/>
</dbReference>
<feature type="transmembrane region" description="Helical" evidence="7">
    <location>
        <begin position="141"/>
        <end position="159"/>
    </location>
</feature>
<name>A0AAU8K3A0_9ACTN</name>
<dbReference type="InterPro" id="IPR000326">
    <property type="entry name" value="PAP2/HPO"/>
</dbReference>
<dbReference type="EMBL" id="CP159872">
    <property type="protein sequence ID" value="XCM81821.1"/>
    <property type="molecule type" value="Genomic_DNA"/>
</dbReference>
<dbReference type="KEGG" id="kcm:ABWK59_24425"/>
<keyword evidence="3 7" id="KW-0812">Transmembrane</keyword>
<dbReference type="GO" id="GO:0016787">
    <property type="term" value="F:hydrolase activity"/>
    <property type="evidence" value="ECO:0007669"/>
    <property type="project" value="UniProtKB-KW"/>
</dbReference>
<gene>
    <name evidence="9" type="ORF">ABWK59_24425</name>
</gene>
<reference evidence="9" key="1">
    <citation type="submission" date="2024-06" db="EMBL/GenBank/DDBJ databases">
        <title>The genome sequences of Kitasatospora sp. strain HUAS MG31.</title>
        <authorList>
            <person name="Mo P."/>
        </authorList>
    </citation>
    <scope>NUCLEOTIDE SEQUENCE</scope>
    <source>
        <strain evidence="9">HUAS MG31</strain>
    </source>
</reference>
<feature type="transmembrane region" description="Helical" evidence="7">
    <location>
        <begin position="165"/>
        <end position="184"/>
    </location>
</feature>
<evidence type="ECO:0000256" key="7">
    <source>
        <dbReference type="SAM" id="Phobius"/>
    </source>
</evidence>
<keyword evidence="2" id="KW-1003">Cell membrane</keyword>
<feature type="transmembrane region" description="Helical" evidence="7">
    <location>
        <begin position="37"/>
        <end position="57"/>
    </location>
</feature>
<dbReference type="SMART" id="SM00014">
    <property type="entry name" value="acidPPc"/>
    <property type="match status" value="1"/>
</dbReference>
<evidence type="ECO:0000313" key="9">
    <source>
        <dbReference type="EMBL" id="XCM81821.1"/>
    </source>
</evidence>
<comment type="subcellular location">
    <subcellularLocation>
        <location evidence="1">Cell membrane</location>
        <topology evidence="1">Multi-pass membrane protein</topology>
    </subcellularLocation>
</comment>
<dbReference type="InterPro" id="IPR036938">
    <property type="entry name" value="PAP2/HPO_sf"/>
</dbReference>
<sequence>MSLVTLCAFDGSGIDGGLYLRVVGWAEAAPAWLDGLVRLWSAYGLALFALLMLAGWWRARGAEAVVMARALAVPLVTGAAYLVNELLKLVVAEVRPCRQLAAGPTLETCPAPSDWSFPSNHAVIAFAAATALLLTDRLLGWTALAAALLMAGSRVWIGVHYPHDVVAGALVGALVAVPLTLAAGRAAPLVERGRGGPLGGVLGLV</sequence>